<sequence>MLNPIGTSLIVESSSHLTRSGYGKGLKDSCYGGLVHLETNGTIPEVKQTSDSMVETGHICGQEQQRTHGLARKIVTQPKKIVQQWRSEGPKQIEIPRSEEHKEKSKAM</sequence>
<keyword evidence="3" id="KW-1185">Reference proteome</keyword>
<proteinExistence type="predicted"/>
<evidence type="ECO:0000313" key="3">
    <source>
        <dbReference type="Proteomes" id="UP000823775"/>
    </source>
</evidence>
<accession>A0ABS8T9S9</accession>
<feature type="region of interest" description="Disordered" evidence="1">
    <location>
        <begin position="81"/>
        <end position="108"/>
    </location>
</feature>
<dbReference type="Proteomes" id="UP000823775">
    <property type="component" value="Unassembled WGS sequence"/>
</dbReference>
<protein>
    <submittedName>
        <fullName evidence="2">Uncharacterized protein</fullName>
    </submittedName>
</protein>
<name>A0ABS8T9S9_DATST</name>
<evidence type="ECO:0000256" key="1">
    <source>
        <dbReference type="SAM" id="MobiDB-lite"/>
    </source>
</evidence>
<organism evidence="2 3">
    <name type="scientific">Datura stramonium</name>
    <name type="common">Jimsonweed</name>
    <name type="synonym">Common thornapple</name>
    <dbReference type="NCBI Taxonomy" id="4076"/>
    <lineage>
        <taxon>Eukaryota</taxon>
        <taxon>Viridiplantae</taxon>
        <taxon>Streptophyta</taxon>
        <taxon>Embryophyta</taxon>
        <taxon>Tracheophyta</taxon>
        <taxon>Spermatophyta</taxon>
        <taxon>Magnoliopsida</taxon>
        <taxon>eudicotyledons</taxon>
        <taxon>Gunneridae</taxon>
        <taxon>Pentapetalae</taxon>
        <taxon>asterids</taxon>
        <taxon>lamiids</taxon>
        <taxon>Solanales</taxon>
        <taxon>Solanaceae</taxon>
        <taxon>Solanoideae</taxon>
        <taxon>Datureae</taxon>
        <taxon>Datura</taxon>
    </lineage>
</organism>
<feature type="compositionally biased region" description="Basic and acidic residues" evidence="1">
    <location>
        <begin position="88"/>
        <end position="108"/>
    </location>
</feature>
<comment type="caution">
    <text evidence="2">The sequence shown here is derived from an EMBL/GenBank/DDBJ whole genome shotgun (WGS) entry which is preliminary data.</text>
</comment>
<dbReference type="EMBL" id="JACEIK010001221">
    <property type="protein sequence ID" value="MCD7467342.1"/>
    <property type="molecule type" value="Genomic_DNA"/>
</dbReference>
<gene>
    <name evidence="2" type="ORF">HAX54_004746</name>
</gene>
<evidence type="ECO:0000313" key="2">
    <source>
        <dbReference type="EMBL" id="MCD7467342.1"/>
    </source>
</evidence>
<reference evidence="2 3" key="1">
    <citation type="journal article" date="2021" name="BMC Genomics">
        <title>Datura genome reveals duplications of psychoactive alkaloid biosynthetic genes and high mutation rate following tissue culture.</title>
        <authorList>
            <person name="Rajewski A."/>
            <person name="Carter-House D."/>
            <person name="Stajich J."/>
            <person name="Litt A."/>
        </authorList>
    </citation>
    <scope>NUCLEOTIDE SEQUENCE [LARGE SCALE GENOMIC DNA]</scope>
    <source>
        <strain evidence="2">AR-01</strain>
    </source>
</reference>